<dbReference type="EMBL" id="NOIH01000013">
    <property type="protein sequence ID" value="OYD53687.1"/>
    <property type="molecule type" value="Genomic_DNA"/>
</dbReference>
<dbReference type="Proteomes" id="UP000215181">
    <property type="component" value="Unassembled WGS sequence"/>
</dbReference>
<keyword evidence="2" id="KW-1185">Reference proteome</keyword>
<gene>
    <name evidence="1" type="ORF">CGK74_11775</name>
</gene>
<dbReference type="AlphaFoldDB" id="A0A235EYN4"/>
<accession>A0A235EYN4</accession>
<dbReference type="Pfam" id="PF03692">
    <property type="entry name" value="CxxCxxCC"/>
    <property type="match status" value="1"/>
</dbReference>
<organism evidence="1 2">
    <name type="scientific">Thauera propionica</name>
    <dbReference type="NCBI Taxonomy" id="2019431"/>
    <lineage>
        <taxon>Bacteria</taxon>
        <taxon>Pseudomonadati</taxon>
        <taxon>Pseudomonadota</taxon>
        <taxon>Betaproteobacteria</taxon>
        <taxon>Rhodocyclales</taxon>
        <taxon>Zoogloeaceae</taxon>
        <taxon>Thauera</taxon>
    </lineage>
</organism>
<proteinExistence type="predicted"/>
<name>A0A235EYN4_9RHOO</name>
<evidence type="ECO:0000313" key="2">
    <source>
        <dbReference type="Proteomes" id="UP000215181"/>
    </source>
</evidence>
<reference evidence="1 2" key="1">
    <citation type="submission" date="2017-07" db="EMBL/GenBank/DDBJ databases">
        <title>Thauera sp. KNDSS-Mac4 genome sequence and assembly.</title>
        <authorList>
            <person name="Mayilraj S."/>
        </authorList>
    </citation>
    <scope>NUCLEOTIDE SEQUENCE [LARGE SCALE GENOMIC DNA]</scope>
    <source>
        <strain evidence="1 2">KNDSS-Mac4</strain>
    </source>
</reference>
<comment type="caution">
    <text evidence="1">The sequence shown here is derived from an EMBL/GenBank/DDBJ whole genome shotgun (WGS) entry which is preliminary data.</text>
</comment>
<protein>
    <submittedName>
        <fullName evidence="1">Zinc/iron-chelating domain-containing protein</fullName>
    </submittedName>
</protein>
<dbReference type="RefSeq" id="WP_094268730.1">
    <property type="nucleotide sequence ID" value="NZ_NOIH01000013.1"/>
</dbReference>
<dbReference type="InterPro" id="IPR005358">
    <property type="entry name" value="Puta_zinc/iron-chelating_dom"/>
</dbReference>
<evidence type="ECO:0000313" key="1">
    <source>
        <dbReference type="EMBL" id="OYD53687.1"/>
    </source>
</evidence>
<dbReference type="OrthoDB" id="9806610at2"/>
<sequence>MSDSSPLFRLHADVDTRVGAIRDARPDWPCSKGCDTCCRRLADVPRLTAAEWALLKEGLRGLDPQRLLTIRDEVGTLARGATVPIVCPMLDRATGACPVYAHRPVACRTYGFYVQRELGLYCSDIEARVAQGELADVVWGNQDVIDRALAASGETRSLTEWFALTF</sequence>